<keyword evidence="9 11" id="KW-0808">Transferase</keyword>
<dbReference type="Gene3D" id="3.40.50.2020">
    <property type="match status" value="1"/>
</dbReference>
<protein>
    <recommendedName>
        <fullName evidence="6 11">Adenine phosphoribosyltransferase</fullName>
        <shortName evidence="11">APRT</shortName>
        <ecNumber evidence="6 11">2.4.2.7</ecNumber>
    </recommendedName>
</protein>
<comment type="similarity">
    <text evidence="5 11">Belongs to the purine/pyrimidine phosphoribosyltransferase family.</text>
</comment>
<comment type="subunit">
    <text evidence="11">Homodimer.</text>
</comment>
<dbReference type="OrthoDB" id="9803963at2"/>
<dbReference type="GO" id="GO:0002055">
    <property type="term" value="F:adenine binding"/>
    <property type="evidence" value="ECO:0007669"/>
    <property type="project" value="TreeGrafter"/>
</dbReference>
<proteinExistence type="inferred from homology"/>
<dbReference type="RefSeq" id="WP_089335177.1">
    <property type="nucleotide sequence ID" value="NZ_FZNO01000003.1"/>
</dbReference>
<evidence type="ECO:0000256" key="1">
    <source>
        <dbReference type="ARBA" id="ARBA00000868"/>
    </source>
</evidence>
<dbReference type="Pfam" id="PF00156">
    <property type="entry name" value="Pribosyltran"/>
    <property type="match status" value="1"/>
</dbReference>
<dbReference type="FunFam" id="3.40.50.2020:FF:000021">
    <property type="entry name" value="Adenine phosphoribosyltransferase"/>
    <property type="match status" value="1"/>
</dbReference>
<keyword evidence="10 11" id="KW-0660">Purine salvage</keyword>
<organism evidence="13 14">
    <name type="scientific">Blastococcus mobilis</name>
    <dbReference type="NCBI Taxonomy" id="1938746"/>
    <lineage>
        <taxon>Bacteria</taxon>
        <taxon>Bacillati</taxon>
        <taxon>Actinomycetota</taxon>
        <taxon>Actinomycetes</taxon>
        <taxon>Geodermatophilales</taxon>
        <taxon>Geodermatophilaceae</taxon>
        <taxon>Blastococcus</taxon>
    </lineage>
</organism>
<evidence type="ECO:0000256" key="3">
    <source>
        <dbReference type="ARBA" id="ARBA00004496"/>
    </source>
</evidence>
<dbReference type="InterPro" id="IPR029057">
    <property type="entry name" value="PRTase-like"/>
</dbReference>
<evidence type="ECO:0000256" key="11">
    <source>
        <dbReference type="HAMAP-Rule" id="MF_00004"/>
    </source>
</evidence>
<comment type="function">
    <text evidence="2 11">Catalyzes a salvage reaction resulting in the formation of AMP, that is energically less costly than de novo synthesis.</text>
</comment>
<evidence type="ECO:0000313" key="14">
    <source>
        <dbReference type="Proteomes" id="UP000198403"/>
    </source>
</evidence>
<dbReference type="InterPro" id="IPR005764">
    <property type="entry name" value="Ade_phspho_trans"/>
</dbReference>
<evidence type="ECO:0000259" key="12">
    <source>
        <dbReference type="Pfam" id="PF00156"/>
    </source>
</evidence>
<keyword evidence="8 11" id="KW-0328">Glycosyltransferase</keyword>
<evidence type="ECO:0000256" key="2">
    <source>
        <dbReference type="ARBA" id="ARBA00003968"/>
    </source>
</evidence>
<evidence type="ECO:0000256" key="9">
    <source>
        <dbReference type="ARBA" id="ARBA00022679"/>
    </source>
</evidence>
<evidence type="ECO:0000256" key="5">
    <source>
        <dbReference type="ARBA" id="ARBA00008391"/>
    </source>
</evidence>
<comment type="pathway">
    <text evidence="4 11">Purine metabolism; AMP biosynthesis via salvage pathway; AMP from adenine: step 1/1.</text>
</comment>
<dbReference type="PANTHER" id="PTHR32315:SF3">
    <property type="entry name" value="ADENINE PHOSPHORIBOSYLTRANSFERASE"/>
    <property type="match status" value="1"/>
</dbReference>
<dbReference type="GO" id="GO:0006168">
    <property type="term" value="P:adenine salvage"/>
    <property type="evidence" value="ECO:0007669"/>
    <property type="project" value="InterPro"/>
</dbReference>
<dbReference type="AlphaFoldDB" id="A0A238VE96"/>
<dbReference type="EC" id="2.4.2.7" evidence="6 11"/>
<dbReference type="GO" id="GO:0005737">
    <property type="term" value="C:cytoplasm"/>
    <property type="evidence" value="ECO:0007669"/>
    <property type="project" value="UniProtKB-SubCell"/>
</dbReference>
<evidence type="ECO:0000313" key="13">
    <source>
        <dbReference type="EMBL" id="SNR32488.1"/>
    </source>
</evidence>
<dbReference type="GO" id="GO:0006166">
    <property type="term" value="P:purine ribonucleoside salvage"/>
    <property type="evidence" value="ECO:0007669"/>
    <property type="project" value="UniProtKB-KW"/>
</dbReference>
<dbReference type="GO" id="GO:0003999">
    <property type="term" value="F:adenine phosphoribosyltransferase activity"/>
    <property type="evidence" value="ECO:0007669"/>
    <property type="project" value="UniProtKB-UniRule"/>
</dbReference>
<evidence type="ECO:0000256" key="8">
    <source>
        <dbReference type="ARBA" id="ARBA00022676"/>
    </source>
</evidence>
<accession>A0A238VE96</accession>
<evidence type="ECO:0000256" key="7">
    <source>
        <dbReference type="ARBA" id="ARBA00022490"/>
    </source>
</evidence>
<dbReference type="InterPro" id="IPR000836">
    <property type="entry name" value="PRTase_dom"/>
</dbReference>
<dbReference type="EMBL" id="FZNO01000003">
    <property type="protein sequence ID" value="SNR32488.1"/>
    <property type="molecule type" value="Genomic_DNA"/>
</dbReference>
<reference evidence="13 14" key="1">
    <citation type="submission" date="2017-06" db="EMBL/GenBank/DDBJ databases">
        <authorList>
            <person name="Kim H.J."/>
            <person name="Triplett B.A."/>
        </authorList>
    </citation>
    <scope>NUCLEOTIDE SEQUENCE [LARGE SCALE GENOMIC DNA]</scope>
    <source>
        <strain evidence="13 14">DSM 44272</strain>
    </source>
</reference>
<feature type="domain" description="Phosphoribosyltransferase" evidence="12">
    <location>
        <begin position="81"/>
        <end position="173"/>
    </location>
</feature>
<dbReference type="GO" id="GO:0016208">
    <property type="term" value="F:AMP binding"/>
    <property type="evidence" value="ECO:0007669"/>
    <property type="project" value="TreeGrafter"/>
</dbReference>
<keyword evidence="7 11" id="KW-0963">Cytoplasm</keyword>
<dbReference type="UniPathway" id="UPA00588">
    <property type="reaction ID" value="UER00646"/>
</dbReference>
<evidence type="ECO:0000256" key="10">
    <source>
        <dbReference type="ARBA" id="ARBA00022726"/>
    </source>
</evidence>
<dbReference type="HAMAP" id="MF_00004">
    <property type="entry name" value="Aden_phosphoribosyltr"/>
    <property type="match status" value="1"/>
</dbReference>
<comment type="catalytic activity">
    <reaction evidence="1 11">
        <text>AMP + diphosphate = 5-phospho-alpha-D-ribose 1-diphosphate + adenine</text>
        <dbReference type="Rhea" id="RHEA:16609"/>
        <dbReference type="ChEBI" id="CHEBI:16708"/>
        <dbReference type="ChEBI" id="CHEBI:33019"/>
        <dbReference type="ChEBI" id="CHEBI:58017"/>
        <dbReference type="ChEBI" id="CHEBI:456215"/>
        <dbReference type="EC" id="2.4.2.7"/>
    </reaction>
</comment>
<evidence type="ECO:0000256" key="4">
    <source>
        <dbReference type="ARBA" id="ARBA00004659"/>
    </source>
</evidence>
<comment type="subcellular location">
    <subcellularLocation>
        <location evidence="3 11">Cytoplasm</location>
    </subcellularLocation>
</comment>
<dbReference type="SUPFAM" id="SSF53271">
    <property type="entry name" value="PRTase-like"/>
    <property type="match status" value="1"/>
</dbReference>
<keyword evidence="14" id="KW-1185">Reference proteome</keyword>
<dbReference type="Proteomes" id="UP000198403">
    <property type="component" value="Unassembled WGS sequence"/>
</dbReference>
<dbReference type="PANTHER" id="PTHR32315">
    <property type="entry name" value="ADENINE PHOSPHORIBOSYLTRANSFERASE"/>
    <property type="match status" value="1"/>
</dbReference>
<dbReference type="InterPro" id="IPR050054">
    <property type="entry name" value="UPRTase/APRTase"/>
</dbReference>
<dbReference type="NCBIfam" id="NF002634">
    <property type="entry name" value="PRK02304.1-3"/>
    <property type="match status" value="1"/>
</dbReference>
<dbReference type="GO" id="GO:0044209">
    <property type="term" value="P:AMP salvage"/>
    <property type="evidence" value="ECO:0007669"/>
    <property type="project" value="UniProtKB-UniRule"/>
</dbReference>
<dbReference type="NCBIfam" id="NF002636">
    <property type="entry name" value="PRK02304.1-5"/>
    <property type="match status" value="1"/>
</dbReference>
<name>A0A238VE96_9ACTN</name>
<sequence>MSRPAAAGAPVSEEPPLDELIASLTVDVPDYPEPGVLFRDLTPVFADGPAFRRMVEGLAAPGASDPRAAAIAEAAGPDSDAGFDVVVGVEARGFLLAAAVALGSGVGVVPVRKAGKLPRERIAADYALEYGTATLELHADSIRPGSRVLVVDDVLATGGTLGAAIALVERLGGIVTAVSVVVELAALGGRQRLAPHTVHTLWTT</sequence>
<gene>
    <name evidence="11" type="primary">apt</name>
    <name evidence="13" type="ORF">SAMN06272737_10315</name>
</gene>
<dbReference type="CDD" id="cd06223">
    <property type="entry name" value="PRTases_typeI"/>
    <property type="match status" value="1"/>
</dbReference>
<evidence type="ECO:0000256" key="6">
    <source>
        <dbReference type="ARBA" id="ARBA00011893"/>
    </source>
</evidence>